<evidence type="ECO:0000313" key="2">
    <source>
        <dbReference type="EMBL" id="MFC1421168.1"/>
    </source>
</evidence>
<dbReference type="EMBL" id="JBHFAB010000035">
    <property type="protein sequence ID" value="MFC1421168.1"/>
    <property type="molecule type" value="Genomic_DNA"/>
</dbReference>
<evidence type="ECO:0000256" key="1">
    <source>
        <dbReference type="SAM" id="Phobius"/>
    </source>
</evidence>
<comment type="caution">
    <text evidence="2">The sequence shown here is derived from an EMBL/GenBank/DDBJ whole genome shotgun (WGS) entry which is preliminary data.</text>
</comment>
<accession>A0ABV6W5X7</accession>
<feature type="transmembrane region" description="Helical" evidence="1">
    <location>
        <begin position="273"/>
        <end position="297"/>
    </location>
</feature>
<organism evidence="2 3">
    <name type="scientific">Streptacidiphilus cavernicola</name>
    <dbReference type="NCBI Taxonomy" id="3342716"/>
    <lineage>
        <taxon>Bacteria</taxon>
        <taxon>Bacillati</taxon>
        <taxon>Actinomycetota</taxon>
        <taxon>Actinomycetes</taxon>
        <taxon>Kitasatosporales</taxon>
        <taxon>Streptomycetaceae</taxon>
        <taxon>Streptacidiphilus</taxon>
    </lineage>
</organism>
<feature type="transmembrane region" description="Helical" evidence="1">
    <location>
        <begin position="141"/>
        <end position="162"/>
    </location>
</feature>
<keyword evidence="3" id="KW-1185">Reference proteome</keyword>
<proteinExistence type="predicted"/>
<dbReference type="RefSeq" id="WP_380543863.1">
    <property type="nucleotide sequence ID" value="NZ_JBHFAB010000035.1"/>
</dbReference>
<dbReference type="PANTHER" id="PTHR20992">
    <property type="entry name" value="AT15442P-RELATED"/>
    <property type="match status" value="1"/>
</dbReference>
<protein>
    <submittedName>
        <fullName evidence="2">DUF389 domain-containing protein</fullName>
    </submittedName>
</protein>
<gene>
    <name evidence="2" type="ORF">ACEZDE_31675</name>
</gene>
<dbReference type="Pfam" id="PF04087">
    <property type="entry name" value="DUF389"/>
    <property type="match status" value="1"/>
</dbReference>
<evidence type="ECO:0000313" key="3">
    <source>
        <dbReference type="Proteomes" id="UP001592531"/>
    </source>
</evidence>
<keyword evidence="1" id="KW-1133">Transmembrane helix</keyword>
<dbReference type="InterPro" id="IPR005240">
    <property type="entry name" value="DUF389"/>
</dbReference>
<reference evidence="2 3" key="1">
    <citation type="submission" date="2024-09" db="EMBL/GenBank/DDBJ databases">
        <authorList>
            <person name="Lee S.D."/>
        </authorList>
    </citation>
    <scope>NUCLEOTIDE SEQUENCE [LARGE SCALE GENOMIC DNA]</scope>
    <source>
        <strain evidence="2 3">N8-3</strain>
    </source>
</reference>
<name>A0ABV6W5X7_9ACTN</name>
<feature type="transmembrane region" description="Helical" evidence="1">
    <location>
        <begin position="220"/>
        <end position="238"/>
    </location>
</feature>
<dbReference type="Proteomes" id="UP001592531">
    <property type="component" value="Unassembled WGS sequence"/>
</dbReference>
<keyword evidence="1" id="KW-0472">Membrane</keyword>
<feature type="transmembrane region" description="Helical" evidence="1">
    <location>
        <begin position="116"/>
        <end position="135"/>
    </location>
</feature>
<sequence>MMHLRLTVPPELEAEVRGCLDRVVGVAHIAVLPGASRDPAGSLVLCDVARESADELLVELRGCGLPERGAIAMADAGLVLSAAADRAEAAAPGEGADAVVWESVADITSEESRLSVTYLAFMVVATMIAACGVMIDNSILIVGAMVVGPDFGPLAGVCVAAVRREPRAAGRSLLALVLGFVGAIVLTWLFSLLMNALGLFTRDLFEAPHPATQFIWQPDAFSIVVAVLAGIAGMLSLTSAKSAGLVGVAISVTTIPAAANAAVAMAYRQYYEAWGSFAQLIVNLVGILVAGVLTLLVQRRLLAR</sequence>
<feature type="transmembrane region" description="Helical" evidence="1">
    <location>
        <begin position="245"/>
        <end position="267"/>
    </location>
</feature>
<dbReference type="NCBIfam" id="TIGR00271">
    <property type="entry name" value="uncharacterized hydrophobic domain"/>
    <property type="match status" value="1"/>
</dbReference>
<keyword evidence="1" id="KW-0812">Transmembrane</keyword>
<feature type="transmembrane region" description="Helical" evidence="1">
    <location>
        <begin position="174"/>
        <end position="200"/>
    </location>
</feature>
<dbReference type="PANTHER" id="PTHR20992:SF9">
    <property type="entry name" value="AT15442P-RELATED"/>
    <property type="match status" value="1"/>
</dbReference>